<sequence>MAIKVNGTTVIDDNRNLVNIASGAGSSTNYGAVGTYLIGYEDVGNVTENTTIAGSSLFPGGFRGISGDIAVDAGATGYFTRGGTTLSGTWRRMFRANTGGNDYKLGLHVRIS</sequence>
<protein>
    <recommendedName>
        <fullName evidence="3">Tail fiber protein</fullName>
    </recommendedName>
</protein>
<dbReference type="EMBL" id="OR420746">
    <property type="protein sequence ID" value="WMM95504.1"/>
    <property type="molecule type" value="Genomic_DNA"/>
</dbReference>
<keyword evidence="2" id="KW-1185">Reference proteome</keyword>
<proteinExistence type="predicted"/>
<accession>A0AAX3ZX95</accession>
<organism evidence="1 2">
    <name type="scientific">Roseobacter phage CRP-227</name>
    <dbReference type="NCBI Taxonomy" id="3072847"/>
    <lineage>
        <taxon>Viruses</taxon>
        <taxon>Duplodnaviria</taxon>
        <taxon>Heunggongvirae</taxon>
        <taxon>Uroviricota</taxon>
        <taxon>Caudoviricetes</taxon>
        <taxon>Autographivirales</taxon>
        <taxon>Autographivirales incertae sedis</taxon>
        <taxon>Dynamenevirus</taxon>
        <taxon>Dynamenevirus CRP227</taxon>
    </lineage>
</organism>
<evidence type="ECO:0008006" key="3">
    <source>
        <dbReference type="Google" id="ProtNLM"/>
    </source>
</evidence>
<name>A0AAX3ZX95_9CAUD</name>
<evidence type="ECO:0000313" key="2">
    <source>
        <dbReference type="Proteomes" id="UP001304490"/>
    </source>
</evidence>
<gene>
    <name evidence="1" type="ORF">CRP227_gp41</name>
</gene>
<evidence type="ECO:0000313" key="1">
    <source>
        <dbReference type="EMBL" id="WMM95504.1"/>
    </source>
</evidence>
<dbReference type="Proteomes" id="UP001304490">
    <property type="component" value="Segment"/>
</dbReference>
<reference evidence="1 2" key="1">
    <citation type="submission" date="2023-08" db="EMBL/GenBank/DDBJ databases">
        <authorList>
            <person name="Du S."/>
            <person name="Wu Z."/>
            <person name="Wu Y."/>
            <person name="Yang M."/>
            <person name="Shao J."/>
            <person name="Liu H."/>
            <person name="Zhao Y."/>
            <person name="Zhang Z."/>
        </authorList>
    </citation>
    <scope>NUCLEOTIDE SEQUENCE [LARGE SCALE GENOMIC DNA]</scope>
</reference>